<dbReference type="Gene3D" id="2.120.10.80">
    <property type="entry name" value="Kelch-type beta propeller"/>
    <property type="match status" value="2"/>
</dbReference>
<comment type="caution">
    <text evidence="6">The sequence shown here is derived from an EMBL/GenBank/DDBJ whole genome shotgun (WGS) entry which is preliminary data.</text>
</comment>
<reference evidence="6 7" key="1">
    <citation type="journal article" date="2021" name="Nat. Commun.">
        <title>Genetic determinants of endophytism in the Arabidopsis root mycobiome.</title>
        <authorList>
            <person name="Mesny F."/>
            <person name="Miyauchi S."/>
            <person name="Thiergart T."/>
            <person name="Pickel B."/>
            <person name="Atanasova L."/>
            <person name="Karlsson M."/>
            <person name="Huettel B."/>
            <person name="Barry K.W."/>
            <person name="Haridas S."/>
            <person name="Chen C."/>
            <person name="Bauer D."/>
            <person name="Andreopoulos W."/>
            <person name="Pangilinan J."/>
            <person name="LaButti K."/>
            <person name="Riley R."/>
            <person name="Lipzen A."/>
            <person name="Clum A."/>
            <person name="Drula E."/>
            <person name="Henrissat B."/>
            <person name="Kohler A."/>
            <person name="Grigoriev I.V."/>
            <person name="Martin F.M."/>
            <person name="Hacquard S."/>
        </authorList>
    </citation>
    <scope>NUCLEOTIDE SEQUENCE [LARGE SCALE GENOMIC DNA]</scope>
    <source>
        <strain evidence="6 7">MPI-SDFR-AT-0080</strain>
    </source>
</reference>
<evidence type="ECO:0000256" key="2">
    <source>
        <dbReference type="ARBA" id="ARBA00022737"/>
    </source>
</evidence>
<keyword evidence="5" id="KW-0732">Signal</keyword>
<feature type="region of interest" description="Disordered" evidence="3">
    <location>
        <begin position="613"/>
        <end position="640"/>
    </location>
</feature>
<evidence type="ECO:0000256" key="3">
    <source>
        <dbReference type="SAM" id="MobiDB-lite"/>
    </source>
</evidence>
<keyword evidence="4" id="KW-0812">Transmembrane</keyword>
<keyword evidence="2" id="KW-0677">Repeat</keyword>
<feature type="signal peptide" evidence="5">
    <location>
        <begin position="1"/>
        <end position="25"/>
    </location>
</feature>
<evidence type="ECO:0000313" key="7">
    <source>
        <dbReference type="Proteomes" id="UP000774617"/>
    </source>
</evidence>
<dbReference type="Proteomes" id="UP000774617">
    <property type="component" value="Unassembled WGS sequence"/>
</dbReference>
<dbReference type="PANTHER" id="PTHR46093">
    <property type="entry name" value="ACYL-COA-BINDING DOMAIN-CONTAINING PROTEIN 5"/>
    <property type="match status" value="1"/>
</dbReference>
<evidence type="ECO:0008006" key="8">
    <source>
        <dbReference type="Google" id="ProtNLM"/>
    </source>
</evidence>
<keyword evidence="4" id="KW-0472">Membrane</keyword>
<feature type="compositionally biased region" description="Polar residues" evidence="3">
    <location>
        <begin position="163"/>
        <end position="173"/>
    </location>
</feature>
<feature type="region of interest" description="Disordered" evidence="3">
    <location>
        <begin position="156"/>
        <end position="191"/>
    </location>
</feature>
<sequence length="640" mass="67961">MSVSILLWCSFLCLLLCAFCREAAAQASALNFTNTTALGYDPVHLMCARWEHQSVLKGNALYIDGGLETTYDGDERWTDEFFLGLNYYLLAIDMSASWNWGKNLTTTIHNKSASTPLQPPTVLRGHLFQGLPSDPHIYLYGGADFASNTSAHTPPSGSALWSYDTSSPNNTDWQRTDISDAVPRSPTRGARAEAPDLGLAFYLNGETGSVPSIAVWGNLSTQAAHVDGMVVLDTANATGRSAWNVSTAAMTQGQPRAGAGMTFVPAMGEKGALVLVGGMARAAAVVDDPGSGELIDLSQIQIFDLASWLNNPSDDNAGTWYAQPASGDVPALRTDFCLVAASAPDGSSHNVYLYGGRNPKSGTIYDDLYALSLPSFTWIKLFEGQSPRWGHTCHLVPNSTQLVTVGGALDTNRTTCDWEWAGVAVLDAWTVDWNNAFDVGARPYKVTQGIAEVVGGGDAGGATKTAPVGGWATEALEGLFARGAVGASAAAAAGGSGKTDTAAIVGGVVGGVAGLGGMGGMFMWWLMMTRRRRKEEMAAELGYEEAERYEAEGTIPEYRLEGPKRVDSELQGDTPALEVDGEDHFERIIELSGGLGHERFELPGSGVGVKECEAWEERRKQKDADDGEDGDGGVGERGDV</sequence>
<dbReference type="InterPro" id="IPR015915">
    <property type="entry name" value="Kelch-typ_b-propeller"/>
</dbReference>
<proteinExistence type="predicted"/>
<gene>
    <name evidence="6" type="ORF">B0J12DRAFT_743137</name>
</gene>
<dbReference type="EMBL" id="JAGTJR010000025">
    <property type="protein sequence ID" value="KAH7042607.1"/>
    <property type="molecule type" value="Genomic_DNA"/>
</dbReference>
<feature type="transmembrane region" description="Helical" evidence="4">
    <location>
        <begin position="503"/>
        <end position="527"/>
    </location>
</feature>
<accession>A0ABQ8G4U2</accession>
<evidence type="ECO:0000313" key="6">
    <source>
        <dbReference type="EMBL" id="KAH7042607.1"/>
    </source>
</evidence>
<dbReference type="InterPro" id="IPR011043">
    <property type="entry name" value="Gal_Oxase/kelch_b-propeller"/>
</dbReference>
<protein>
    <recommendedName>
        <fullName evidence="8">Galactose oxidase/kelch beta-propeller</fullName>
    </recommendedName>
</protein>
<feature type="compositionally biased region" description="Basic and acidic residues" evidence="3">
    <location>
        <begin position="613"/>
        <end position="624"/>
    </location>
</feature>
<evidence type="ECO:0000256" key="5">
    <source>
        <dbReference type="SAM" id="SignalP"/>
    </source>
</evidence>
<feature type="chain" id="PRO_5046221793" description="Galactose oxidase/kelch beta-propeller" evidence="5">
    <location>
        <begin position="26"/>
        <end position="640"/>
    </location>
</feature>
<keyword evidence="1" id="KW-0880">Kelch repeat</keyword>
<name>A0ABQ8G4U2_9PEZI</name>
<evidence type="ECO:0000256" key="1">
    <source>
        <dbReference type="ARBA" id="ARBA00022441"/>
    </source>
</evidence>
<keyword evidence="4" id="KW-1133">Transmembrane helix</keyword>
<evidence type="ECO:0000256" key="4">
    <source>
        <dbReference type="SAM" id="Phobius"/>
    </source>
</evidence>
<dbReference type="SUPFAM" id="SSF50965">
    <property type="entry name" value="Galactose oxidase, central domain"/>
    <property type="match status" value="1"/>
</dbReference>
<dbReference type="PANTHER" id="PTHR46093:SF18">
    <property type="entry name" value="FIBRONECTIN TYPE-III DOMAIN-CONTAINING PROTEIN"/>
    <property type="match status" value="1"/>
</dbReference>
<keyword evidence="7" id="KW-1185">Reference proteome</keyword>
<organism evidence="6 7">
    <name type="scientific">Macrophomina phaseolina</name>
    <dbReference type="NCBI Taxonomy" id="35725"/>
    <lineage>
        <taxon>Eukaryota</taxon>
        <taxon>Fungi</taxon>
        <taxon>Dikarya</taxon>
        <taxon>Ascomycota</taxon>
        <taxon>Pezizomycotina</taxon>
        <taxon>Dothideomycetes</taxon>
        <taxon>Dothideomycetes incertae sedis</taxon>
        <taxon>Botryosphaeriales</taxon>
        <taxon>Botryosphaeriaceae</taxon>
        <taxon>Macrophomina</taxon>
    </lineage>
</organism>